<comment type="caution">
    <text evidence="1">The sequence shown here is derived from an EMBL/GenBank/DDBJ whole genome shotgun (WGS) entry which is preliminary data.</text>
</comment>
<evidence type="ECO:0000313" key="2">
    <source>
        <dbReference type="Proteomes" id="UP000230791"/>
    </source>
</evidence>
<evidence type="ECO:0000313" key="1">
    <source>
        <dbReference type="EMBL" id="PIT69136.1"/>
    </source>
</evidence>
<name>A0A2M6USJ3_9HYPH</name>
<dbReference type="EMBL" id="NJPP01000026">
    <property type="protein sequence ID" value="PIT69136.1"/>
    <property type="molecule type" value="Genomic_DNA"/>
</dbReference>
<reference evidence="1 2" key="1">
    <citation type="submission" date="2017-06" db="EMBL/GenBank/DDBJ databases">
        <title>Draft genome of Bartonella tribocorum C635.</title>
        <authorList>
            <person name="Hadjadj L."/>
            <person name="Jiyipong T."/>
            <person name="Diene S.M."/>
            <person name="Morand S."/>
            <person name="Rolain J.-M."/>
        </authorList>
    </citation>
    <scope>NUCLEOTIDE SEQUENCE [LARGE SCALE GENOMIC DNA]</scope>
    <source>
        <strain evidence="1 2">C635</strain>
    </source>
</reference>
<accession>A0A2M6USJ3</accession>
<proteinExistence type="predicted"/>
<protein>
    <submittedName>
        <fullName evidence="1">Uncharacterized protein</fullName>
    </submittedName>
</protein>
<organism evidence="1 2">
    <name type="scientific">Bartonella tribocorum</name>
    <dbReference type="NCBI Taxonomy" id="85701"/>
    <lineage>
        <taxon>Bacteria</taxon>
        <taxon>Pseudomonadati</taxon>
        <taxon>Pseudomonadota</taxon>
        <taxon>Alphaproteobacteria</taxon>
        <taxon>Hyphomicrobiales</taxon>
        <taxon>Bartonellaceae</taxon>
        <taxon>Bartonella</taxon>
    </lineage>
</organism>
<sequence length="62" mass="7008">MKDWELGEAVGLWSGGFLSLRVGAGKRRCWKARLRLRGEARLKGERGVFFQFIGKKVKGEKG</sequence>
<gene>
    <name evidence="1" type="ORF">CEV08_06810</name>
</gene>
<dbReference type="Proteomes" id="UP000230791">
    <property type="component" value="Unassembled WGS sequence"/>
</dbReference>
<dbReference type="AlphaFoldDB" id="A0A2M6USJ3"/>